<dbReference type="SMART" id="SM00896">
    <property type="entry name" value="FDX-ACB"/>
    <property type="match status" value="1"/>
</dbReference>
<dbReference type="NCBIfam" id="TIGR00472">
    <property type="entry name" value="pheT_bact"/>
    <property type="match status" value="1"/>
</dbReference>
<dbReference type="NCBIfam" id="NF045760">
    <property type="entry name" value="YtpR"/>
    <property type="match status" value="1"/>
</dbReference>
<sequence length="809" mass="89272">MKISYQWLNQLVSLTEDPETIGKILTGTGLEVESIEKIESIPGGLEGVVIGEVLTCEKHPEADKLSLTTVDAGQAAPLNIVCGAPNVQAGQKVIVALVGATLHPASGEPFTIKKAKIRGAASEGMICAEDEIGLGTSHAGIMVLDTDLPNGTPAVTYFGLEADYQIEIGLTPNRADAASHLGVARDLKAVLQRPVQWPSVDAFQVDNQNLSISVSVENSEGAPRYTGLTIDGLTVAESPDWLKQRLRAIGLNPINNVVDVTNYVCHELGQPLHAFDADQIAGGQVIVKTVAEGTPFVTLDGVERKLSANDLMICNAQEPMCIAGVFGGQKSGVTAQTTRIFLESAYFDAAWIRRTSQYHSLKTDASFRFERGTDPNMPVFALKRAALLLKEIAGGTVSSDLIDLYPNPVSDRRVPIRYRNVDRLIGISIDRPEITRILESLDIRVADTTDDGFTALVPPYRVDVEREADVIEEILRIYGLDNVPLSDYLSADYLSETPETNPDQLQGRVSQLLAANGFYETMTNSLTRPAYHDAVRATLPNADVPLLNPLSEDLSVMRQTLLFSGLETLVYNVNRRQKDLKIFEFGKVYSRSDERFYERPRLGIWMTGRTQSESWLTGGQRSADAAVSYHDLAAVVQRMLTLFRIKSTDSQPADPGIFQYGLTLLVNKKPLVSLGLVKAGLTKLVDLKQPVFYADFDWQYLLKLYNGKVEFEEVSRFPEVRRDLSLVLDTGVTYAQISRLAYLTERKLLRDLNVFDVYEGENLEKGKKSYSVSFILQDPAQTLNDTVIDKTMNRLMSAFERELGAVIRK</sequence>
<keyword evidence="11 16" id="KW-0694">RNA-binding</keyword>
<evidence type="ECO:0000256" key="11">
    <source>
        <dbReference type="ARBA" id="ARBA00022884"/>
    </source>
</evidence>
<dbReference type="Pfam" id="PF01588">
    <property type="entry name" value="tRNA_bind"/>
    <property type="match status" value="1"/>
</dbReference>
<gene>
    <name evidence="15" type="primary">pheT</name>
    <name evidence="20" type="ORF">LX87_01151</name>
</gene>
<feature type="domain" description="TRNA-binding" evidence="17">
    <location>
        <begin position="42"/>
        <end position="155"/>
    </location>
</feature>
<keyword evidence="21" id="KW-1185">Reference proteome</keyword>
<dbReference type="InterPro" id="IPR004532">
    <property type="entry name" value="Phe-tRNA-ligase_IIc_bsu_bact"/>
</dbReference>
<dbReference type="OrthoDB" id="9805455at2"/>
<dbReference type="InterPro" id="IPR005146">
    <property type="entry name" value="B3/B4_tRNA-bd"/>
</dbReference>
<dbReference type="AlphaFoldDB" id="A0A327X8L2"/>
<dbReference type="RefSeq" id="WP_111627177.1">
    <property type="nucleotide sequence ID" value="NZ_QLMC01000001.1"/>
</dbReference>
<comment type="cofactor">
    <cofactor evidence="15">
        <name>Mg(2+)</name>
        <dbReference type="ChEBI" id="CHEBI:18420"/>
    </cofactor>
    <text evidence="15">Binds 2 magnesium ions per tetramer.</text>
</comment>
<evidence type="ECO:0000256" key="14">
    <source>
        <dbReference type="ARBA" id="ARBA00049255"/>
    </source>
</evidence>
<evidence type="ECO:0000256" key="15">
    <source>
        <dbReference type="HAMAP-Rule" id="MF_00283"/>
    </source>
</evidence>
<feature type="binding site" evidence="15">
    <location>
        <position position="469"/>
    </location>
    <ligand>
        <name>Mg(2+)</name>
        <dbReference type="ChEBI" id="CHEBI:18420"/>
        <note>shared with alpha subunit</note>
    </ligand>
</feature>
<dbReference type="Pfam" id="PF03484">
    <property type="entry name" value="B5"/>
    <property type="match status" value="1"/>
</dbReference>
<evidence type="ECO:0000256" key="3">
    <source>
        <dbReference type="ARBA" id="ARBA00011209"/>
    </source>
</evidence>
<comment type="similarity">
    <text evidence="2 15">Belongs to the phenylalanyl-tRNA synthetase beta subunit family. Type 1 subfamily.</text>
</comment>
<evidence type="ECO:0000256" key="10">
    <source>
        <dbReference type="ARBA" id="ARBA00022842"/>
    </source>
</evidence>
<dbReference type="GO" id="GO:0006432">
    <property type="term" value="P:phenylalanyl-tRNA aminoacylation"/>
    <property type="evidence" value="ECO:0007669"/>
    <property type="project" value="UniProtKB-UniRule"/>
</dbReference>
<dbReference type="FunFam" id="3.50.40.10:FF:000001">
    <property type="entry name" value="Phenylalanine--tRNA ligase beta subunit"/>
    <property type="match status" value="1"/>
</dbReference>
<dbReference type="Pfam" id="PF03147">
    <property type="entry name" value="FDX-ACB"/>
    <property type="match status" value="1"/>
</dbReference>
<evidence type="ECO:0000256" key="8">
    <source>
        <dbReference type="ARBA" id="ARBA00022741"/>
    </source>
</evidence>
<dbReference type="CDD" id="cd00769">
    <property type="entry name" value="PheRS_beta_core"/>
    <property type="match status" value="1"/>
</dbReference>
<feature type="binding site" evidence="15">
    <location>
        <position position="463"/>
    </location>
    <ligand>
        <name>Mg(2+)</name>
        <dbReference type="ChEBI" id="CHEBI:18420"/>
        <note>shared with alpha subunit</note>
    </ligand>
</feature>
<comment type="subunit">
    <text evidence="3 15">Tetramer of two alpha and two beta subunits.</text>
</comment>
<protein>
    <recommendedName>
        <fullName evidence="15">Phenylalanine--tRNA ligase beta subunit</fullName>
        <ecNumber evidence="15">6.1.1.20</ecNumber>
    </recommendedName>
    <alternativeName>
        <fullName evidence="15">Phenylalanyl-tRNA synthetase beta subunit</fullName>
        <shortName evidence="15">PheRS</shortName>
    </alternativeName>
</protein>
<keyword evidence="8 15" id="KW-0547">Nucleotide-binding</keyword>
<evidence type="ECO:0000259" key="18">
    <source>
        <dbReference type="PROSITE" id="PS51447"/>
    </source>
</evidence>
<comment type="caution">
    <text evidence="20">The sequence shown here is derived from an EMBL/GenBank/DDBJ whole genome shotgun (WGS) entry which is preliminary data.</text>
</comment>
<dbReference type="PANTHER" id="PTHR10947:SF0">
    <property type="entry name" value="PHENYLALANINE--TRNA LIGASE BETA SUBUNIT"/>
    <property type="match status" value="1"/>
</dbReference>
<dbReference type="InterPro" id="IPR009061">
    <property type="entry name" value="DNA-bd_dom_put_sf"/>
</dbReference>
<dbReference type="GO" id="GO:0000287">
    <property type="term" value="F:magnesium ion binding"/>
    <property type="evidence" value="ECO:0007669"/>
    <property type="project" value="UniProtKB-UniRule"/>
</dbReference>
<evidence type="ECO:0000256" key="9">
    <source>
        <dbReference type="ARBA" id="ARBA00022840"/>
    </source>
</evidence>
<dbReference type="CDD" id="cd02796">
    <property type="entry name" value="tRNA_bind_bactPheRS"/>
    <property type="match status" value="1"/>
</dbReference>
<feature type="binding site" evidence="15">
    <location>
        <position position="473"/>
    </location>
    <ligand>
        <name>Mg(2+)</name>
        <dbReference type="ChEBI" id="CHEBI:18420"/>
        <note>shared with alpha subunit</note>
    </ligand>
</feature>
<keyword evidence="6 15" id="KW-0436">Ligase</keyword>
<dbReference type="FunFam" id="2.40.50.140:FF:000045">
    <property type="entry name" value="Phenylalanine--tRNA ligase beta subunit"/>
    <property type="match status" value="1"/>
</dbReference>
<evidence type="ECO:0000313" key="20">
    <source>
        <dbReference type="EMBL" id="RAK03029.1"/>
    </source>
</evidence>
<feature type="binding site" evidence="15">
    <location>
        <position position="472"/>
    </location>
    <ligand>
        <name>Mg(2+)</name>
        <dbReference type="ChEBI" id="CHEBI:18420"/>
        <note>shared with alpha subunit</note>
    </ligand>
</feature>
<dbReference type="SUPFAM" id="SSF55681">
    <property type="entry name" value="Class II aaRS and biotin synthetases"/>
    <property type="match status" value="1"/>
</dbReference>
<dbReference type="SUPFAM" id="SSF56037">
    <property type="entry name" value="PheT/TilS domain"/>
    <property type="match status" value="1"/>
</dbReference>
<dbReference type="FunFam" id="3.30.70.380:FF:000001">
    <property type="entry name" value="Phenylalanine--tRNA ligase beta subunit"/>
    <property type="match status" value="1"/>
</dbReference>
<comment type="subcellular location">
    <subcellularLocation>
        <location evidence="1 15">Cytoplasm</location>
    </subcellularLocation>
</comment>
<dbReference type="InterPro" id="IPR002547">
    <property type="entry name" value="tRNA-bd_dom"/>
</dbReference>
<dbReference type="Gene3D" id="3.30.930.10">
    <property type="entry name" value="Bira Bifunctional Protein, Domain 2"/>
    <property type="match status" value="1"/>
</dbReference>
<evidence type="ECO:0000313" key="21">
    <source>
        <dbReference type="Proteomes" id="UP000248790"/>
    </source>
</evidence>
<proteinExistence type="inferred from homology"/>
<name>A0A327X8L2_LARAB</name>
<evidence type="ECO:0000256" key="2">
    <source>
        <dbReference type="ARBA" id="ARBA00008653"/>
    </source>
</evidence>
<evidence type="ECO:0000259" key="17">
    <source>
        <dbReference type="PROSITE" id="PS50886"/>
    </source>
</evidence>
<evidence type="ECO:0000256" key="16">
    <source>
        <dbReference type="PROSITE-ProRule" id="PRU00209"/>
    </source>
</evidence>
<dbReference type="InterPro" id="IPR020825">
    <property type="entry name" value="Phe-tRNA_synthase-like_B3/B4"/>
</dbReference>
<keyword evidence="10 15" id="KW-0460">Magnesium</keyword>
<dbReference type="Proteomes" id="UP000248790">
    <property type="component" value="Unassembled WGS sequence"/>
</dbReference>
<comment type="catalytic activity">
    <reaction evidence="14 15">
        <text>tRNA(Phe) + L-phenylalanine + ATP = L-phenylalanyl-tRNA(Phe) + AMP + diphosphate + H(+)</text>
        <dbReference type="Rhea" id="RHEA:19413"/>
        <dbReference type="Rhea" id="RHEA-COMP:9668"/>
        <dbReference type="Rhea" id="RHEA-COMP:9699"/>
        <dbReference type="ChEBI" id="CHEBI:15378"/>
        <dbReference type="ChEBI" id="CHEBI:30616"/>
        <dbReference type="ChEBI" id="CHEBI:33019"/>
        <dbReference type="ChEBI" id="CHEBI:58095"/>
        <dbReference type="ChEBI" id="CHEBI:78442"/>
        <dbReference type="ChEBI" id="CHEBI:78531"/>
        <dbReference type="ChEBI" id="CHEBI:456215"/>
        <dbReference type="EC" id="6.1.1.20"/>
    </reaction>
</comment>
<evidence type="ECO:0000256" key="5">
    <source>
        <dbReference type="ARBA" id="ARBA00022555"/>
    </source>
</evidence>
<dbReference type="InterPro" id="IPR045060">
    <property type="entry name" value="Phe-tRNA-ligase_IIc_bsu"/>
</dbReference>
<evidence type="ECO:0000259" key="19">
    <source>
        <dbReference type="PROSITE" id="PS51483"/>
    </source>
</evidence>
<accession>A0A327X8L2</accession>
<dbReference type="Gene3D" id="3.30.56.10">
    <property type="match status" value="2"/>
</dbReference>
<feature type="domain" description="FDX-ACB" evidence="18">
    <location>
        <begin position="715"/>
        <end position="808"/>
    </location>
</feature>
<keyword evidence="5 16" id="KW-0820">tRNA-binding</keyword>
<dbReference type="SUPFAM" id="SSF50249">
    <property type="entry name" value="Nucleic acid-binding proteins"/>
    <property type="match status" value="1"/>
</dbReference>
<dbReference type="PANTHER" id="PTHR10947">
    <property type="entry name" value="PHENYLALANYL-TRNA SYNTHETASE BETA CHAIN AND LEUCINE-RICH REPEAT-CONTAINING PROTEIN 47"/>
    <property type="match status" value="1"/>
</dbReference>
<keyword evidence="12 15" id="KW-0648">Protein biosynthesis</keyword>
<dbReference type="SUPFAM" id="SSF46955">
    <property type="entry name" value="Putative DNA-binding domain"/>
    <property type="match status" value="1"/>
</dbReference>
<dbReference type="GO" id="GO:0005524">
    <property type="term" value="F:ATP binding"/>
    <property type="evidence" value="ECO:0007669"/>
    <property type="project" value="UniProtKB-UniRule"/>
</dbReference>
<dbReference type="PROSITE" id="PS51483">
    <property type="entry name" value="B5"/>
    <property type="match status" value="1"/>
</dbReference>
<evidence type="ECO:0000256" key="12">
    <source>
        <dbReference type="ARBA" id="ARBA00022917"/>
    </source>
</evidence>
<dbReference type="EMBL" id="QLMC01000001">
    <property type="protein sequence ID" value="RAK03029.1"/>
    <property type="molecule type" value="Genomic_DNA"/>
</dbReference>
<dbReference type="Gene3D" id="3.50.40.10">
    <property type="entry name" value="Phenylalanyl-trna Synthetase, Chain B, domain 3"/>
    <property type="match status" value="1"/>
</dbReference>
<dbReference type="InterPro" id="IPR033714">
    <property type="entry name" value="tRNA_bind_bactPheRS"/>
</dbReference>
<evidence type="ECO:0000256" key="4">
    <source>
        <dbReference type="ARBA" id="ARBA00022490"/>
    </source>
</evidence>
<dbReference type="InterPro" id="IPR041616">
    <property type="entry name" value="PheRS_beta_core"/>
</dbReference>
<dbReference type="GO" id="GO:0004826">
    <property type="term" value="F:phenylalanine-tRNA ligase activity"/>
    <property type="evidence" value="ECO:0007669"/>
    <property type="project" value="UniProtKB-UniRule"/>
</dbReference>
<dbReference type="Gene3D" id="2.40.50.140">
    <property type="entry name" value="Nucleic acid-binding proteins"/>
    <property type="match status" value="1"/>
</dbReference>
<dbReference type="InterPro" id="IPR036690">
    <property type="entry name" value="Fdx_antiC-bd_sf"/>
</dbReference>
<dbReference type="SMART" id="SM00873">
    <property type="entry name" value="B3_4"/>
    <property type="match status" value="1"/>
</dbReference>
<dbReference type="GO" id="GO:0000049">
    <property type="term" value="F:tRNA binding"/>
    <property type="evidence" value="ECO:0007669"/>
    <property type="project" value="UniProtKB-UniRule"/>
</dbReference>
<dbReference type="EC" id="6.1.1.20" evidence="15"/>
<dbReference type="Pfam" id="PF17759">
    <property type="entry name" value="tRNA_synthFbeta"/>
    <property type="match status" value="1"/>
</dbReference>
<keyword evidence="13 15" id="KW-0030">Aminoacyl-tRNA synthetase</keyword>
<dbReference type="SMART" id="SM00874">
    <property type="entry name" value="B5"/>
    <property type="match status" value="1"/>
</dbReference>
<dbReference type="InterPro" id="IPR012340">
    <property type="entry name" value="NA-bd_OB-fold"/>
</dbReference>
<dbReference type="Gene3D" id="3.30.70.380">
    <property type="entry name" value="Ferrodoxin-fold anticodon-binding domain"/>
    <property type="match status" value="1"/>
</dbReference>
<dbReference type="SUPFAM" id="SSF54991">
    <property type="entry name" value="Anticodon-binding domain of PheRS"/>
    <property type="match status" value="1"/>
</dbReference>
<organism evidence="20 21">
    <name type="scientific">Larkinella arboricola</name>
    <dbReference type="NCBI Taxonomy" id="643671"/>
    <lineage>
        <taxon>Bacteria</taxon>
        <taxon>Pseudomonadati</taxon>
        <taxon>Bacteroidota</taxon>
        <taxon>Cytophagia</taxon>
        <taxon>Cytophagales</taxon>
        <taxon>Spirosomataceae</taxon>
        <taxon>Larkinella</taxon>
    </lineage>
</organism>
<dbReference type="InterPro" id="IPR045864">
    <property type="entry name" value="aa-tRNA-synth_II/BPL/LPL"/>
</dbReference>
<dbReference type="PROSITE" id="PS50886">
    <property type="entry name" value="TRBD"/>
    <property type="match status" value="1"/>
</dbReference>
<dbReference type="GO" id="GO:0009328">
    <property type="term" value="C:phenylalanine-tRNA ligase complex"/>
    <property type="evidence" value="ECO:0007669"/>
    <property type="project" value="TreeGrafter"/>
</dbReference>
<evidence type="ECO:0000256" key="1">
    <source>
        <dbReference type="ARBA" id="ARBA00004496"/>
    </source>
</evidence>
<evidence type="ECO:0000256" key="7">
    <source>
        <dbReference type="ARBA" id="ARBA00022723"/>
    </source>
</evidence>
<dbReference type="PROSITE" id="PS51447">
    <property type="entry name" value="FDX_ACB"/>
    <property type="match status" value="1"/>
</dbReference>
<keyword evidence="9 15" id="KW-0067">ATP-binding</keyword>
<dbReference type="InterPro" id="IPR005121">
    <property type="entry name" value="Fdx_antiC-bd"/>
</dbReference>
<dbReference type="InterPro" id="IPR005147">
    <property type="entry name" value="tRNA_synthase_B5-dom"/>
</dbReference>
<keyword evidence="7 15" id="KW-0479">Metal-binding</keyword>
<reference evidence="20 21" key="1">
    <citation type="submission" date="2018-06" db="EMBL/GenBank/DDBJ databases">
        <title>Genomic Encyclopedia of Archaeal and Bacterial Type Strains, Phase II (KMG-II): from individual species to whole genera.</title>
        <authorList>
            <person name="Goeker M."/>
        </authorList>
    </citation>
    <scope>NUCLEOTIDE SEQUENCE [LARGE SCALE GENOMIC DNA]</scope>
    <source>
        <strain evidence="20 21">DSM 21851</strain>
    </source>
</reference>
<dbReference type="HAMAP" id="MF_00283">
    <property type="entry name" value="Phe_tRNA_synth_beta1"/>
    <property type="match status" value="1"/>
</dbReference>
<feature type="domain" description="B5" evidence="19">
    <location>
        <begin position="409"/>
        <end position="485"/>
    </location>
</feature>
<evidence type="ECO:0000256" key="13">
    <source>
        <dbReference type="ARBA" id="ARBA00023146"/>
    </source>
</evidence>
<evidence type="ECO:0000256" key="6">
    <source>
        <dbReference type="ARBA" id="ARBA00022598"/>
    </source>
</evidence>
<keyword evidence="4 15" id="KW-0963">Cytoplasm</keyword>
<dbReference type="Pfam" id="PF03483">
    <property type="entry name" value="B3_4"/>
    <property type="match status" value="1"/>
</dbReference>